<name>A0A4Q9MUI9_9APHY</name>
<feature type="region of interest" description="Disordered" evidence="1">
    <location>
        <begin position="75"/>
        <end position="111"/>
    </location>
</feature>
<dbReference type="Proteomes" id="UP000292957">
    <property type="component" value="Unassembled WGS sequence"/>
</dbReference>
<evidence type="ECO:0000313" key="2">
    <source>
        <dbReference type="EMBL" id="TBU30878.1"/>
    </source>
</evidence>
<accession>A0A4Q9MUI9</accession>
<dbReference type="EMBL" id="ML143403">
    <property type="protein sequence ID" value="TBU30878.1"/>
    <property type="molecule type" value="Genomic_DNA"/>
</dbReference>
<gene>
    <name evidence="2" type="ORF">BD311DRAFT_753981</name>
</gene>
<evidence type="ECO:0000256" key="1">
    <source>
        <dbReference type="SAM" id="MobiDB-lite"/>
    </source>
</evidence>
<dbReference type="AlphaFoldDB" id="A0A4Q9MUI9"/>
<protein>
    <submittedName>
        <fullName evidence="2">Uncharacterized protein</fullName>
    </submittedName>
</protein>
<reference evidence="2" key="1">
    <citation type="submission" date="2019-01" db="EMBL/GenBank/DDBJ databases">
        <title>Draft genome sequences of three monokaryotic isolates of the white-rot basidiomycete fungus Dichomitus squalens.</title>
        <authorList>
            <consortium name="DOE Joint Genome Institute"/>
            <person name="Lopez S.C."/>
            <person name="Andreopoulos B."/>
            <person name="Pangilinan J."/>
            <person name="Lipzen A."/>
            <person name="Riley R."/>
            <person name="Ahrendt S."/>
            <person name="Ng V."/>
            <person name="Barry K."/>
            <person name="Daum C."/>
            <person name="Grigoriev I.V."/>
            <person name="Hilden K.S."/>
            <person name="Makela M.R."/>
            <person name="de Vries R.P."/>
        </authorList>
    </citation>
    <scope>NUCLEOTIDE SEQUENCE [LARGE SCALE GENOMIC DNA]</scope>
    <source>
        <strain evidence="2">OM18370.1</strain>
    </source>
</reference>
<proteinExistence type="predicted"/>
<sequence length="111" mass="11527">MGIPDVSDRFVALARARSGSCADSEMEAMLHQCPSALSLLARRHNACGGGSRSRTTLLASGDIARCETAEDVHLPQDYGTRPARGGRNAVRSSAKRSLAASPGRAASASCI</sequence>
<organism evidence="2">
    <name type="scientific">Dichomitus squalens</name>
    <dbReference type="NCBI Taxonomy" id="114155"/>
    <lineage>
        <taxon>Eukaryota</taxon>
        <taxon>Fungi</taxon>
        <taxon>Dikarya</taxon>
        <taxon>Basidiomycota</taxon>
        <taxon>Agaricomycotina</taxon>
        <taxon>Agaricomycetes</taxon>
        <taxon>Polyporales</taxon>
        <taxon>Polyporaceae</taxon>
        <taxon>Dichomitus</taxon>
    </lineage>
</organism>